<evidence type="ECO:0000256" key="1">
    <source>
        <dbReference type="ARBA" id="ARBA00010982"/>
    </source>
</evidence>
<comment type="caution">
    <text evidence="5">The sequence shown here is derived from an EMBL/GenBank/DDBJ whole genome shotgun (WGS) entry which is preliminary data.</text>
</comment>
<dbReference type="RefSeq" id="WP_064627773.1">
    <property type="nucleotide sequence ID" value="NZ_LQYE01000001.1"/>
</dbReference>
<name>A0A179VFC8_9MYCO</name>
<evidence type="ECO:0000259" key="4">
    <source>
        <dbReference type="Pfam" id="PF18313"/>
    </source>
</evidence>
<dbReference type="AlphaFoldDB" id="A0A179VFC8"/>
<feature type="domain" description="Thiolase-like protein type 1 additional C-terminal" evidence="4">
    <location>
        <begin position="415"/>
        <end position="495"/>
    </location>
</feature>
<dbReference type="PANTHER" id="PTHR18919:SF139">
    <property type="entry name" value="THIOLASE-LIKE PROTEIN TYPE 1 ADDITIONAL C-TERMINAL DOMAIN-CONTAINING PROTEIN"/>
    <property type="match status" value="1"/>
</dbReference>
<gene>
    <name evidence="5" type="ORF">AWB85_04390</name>
</gene>
<evidence type="ECO:0000256" key="3">
    <source>
        <dbReference type="ARBA" id="ARBA00023315"/>
    </source>
</evidence>
<dbReference type="Gene3D" id="3.40.47.10">
    <property type="match status" value="1"/>
</dbReference>
<dbReference type="SUPFAM" id="SSF53901">
    <property type="entry name" value="Thiolase-like"/>
    <property type="match status" value="2"/>
</dbReference>
<protein>
    <submittedName>
        <fullName evidence="5">Acetyl-CoA acetyltransferase</fullName>
    </submittedName>
</protein>
<keyword evidence="2 5" id="KW-0808">Transferase</keyword>
<evidence type="ECO:0000313" key="6">
    <source>
        <dbReference type="Proteomes" id="UP000186919"/>
    </source>
</evidence>
<dbReference type="InterPro" id="IPR016039">
    <property type="entry name" value="Thiolase-like"/>
</dbReference>
<dbReference type="EMBL" id="LQYE01000001">
    <property type="protein sequence ID" value="OAT70570.1"/>
    <property type="molecule type" value="Genomic_DNA"/>
</dbReference>
<dbReference type="GO" id="GO:0016746">
    <property type="term" value="F:acyltransferase activity"/>
    <property type="evidence" value="ECO:0007669"/>
    <property type="project" value="UniProtKB-KW"/>
</dbReference>
<organism evidence="5 6">
    <name type="scientific">Mycobacteroides immunogenum</name>
    <dbReference type="NCBI Taxonomy" id="83262"/>
    <lineage>
        <taxon>Bacteria</taxon>
        <taxon>Bacillati</taxon>
        <taxon>Actinomycetota</taxon>
        <taxon>Actinomycetes</taxon>
        <taxon>Mycobacteriales</taxon>
        <taxon>Mycobacteriaceae</taxon>
        <taxon>Mycobacteroides</taxon>
    </lineage>
</organism>
<proteinExistence type="inferred from homology"/>
<dbReference type="Gene3D" id="2.40.50.840">
    <property type="match status" value="1"/>
</dbReference>
<evidence type="ECO:0000256" key="2">
    <source>
        <dbReference type="ARBA" id="ARBA00022679"/>
    </source>
</evidence>
<reference evidence="5 6" key="1">
    <citation type="submission" date="2016-01" db="EMBL/GenBank/DDBJ databases">
        <title>Mycobacterium immunogenum strain CD11_6 genome sequencing and assembly.</title>
        <authorList>
            <person name="Kaur G."/>
            <person name="Nair G.R."/>
            <person name="Mayilraj S."/>
        </authorList>
    </citation>
    <scope>NUCLEOTIDE SEQUENCE [LARGE SCALE GENOMIC DNA]</scope>
    <source>
        <strain evidence="5 6">CD11-6</strain>
    </source>
</reference>
<dbReference type="CDD" id="cd00829">
    <property type="entry name" value="SCP-x_thiolase"/>
    <property type="match status" value="1"/>
</dbReference>
<sequence>MALDPRTPVLVGTGQVNQRTDADTPFSEIPEPIDLMEQAARLAAEDAGAAELLAAIDTISVANIFSWKYRDPGALLGERLGAVPKRTFYTGPSGNSPQLLLNNAAADIRAGDADVVLIGGAEMWRSRNKMMATGVQPTWTGQDESVPEATVLGGRMDQVGGAETAIGLISPGHVYPLFEQAIRIANGVSIAAHRAAISQLWQRFNAVAVNNPHAWSNDAYTAEEIATPGPDNRWISSPYTKLMNSNNMVEQGAVVLLTSLETAQRLRIPKDRWIFPLAGAQANDTFALSERLELHRSPAIRLAGRRTFEIAGLGTDDVELIDIYSCFPSAVQVAATELGLALDDPARPLTVTGGLTFAGGPWCNYVTHSIATMAQRLRARPGAKGLITANGGYLTKHAFGIYGTEPPASGFRFEDVQAEVDQEPRTEAADGYAGTAIVEAWTVNYGRDGSPFQAFVSVRTPAGARTFAKIDDRDASAQFADADIAGASIEVAADGSARLN</sequence>
<dbReference type="Proteomes" id="UP000186919">
    <property type="component" value="Unassembled WGS sequence"/>
</dbReference>
<dbReference type="PANTHER" id="PTHR18919">
    <property type="entry name" value="ACETYL-COA C-ACYLTRANSFERASE"/>
    <property type="match status" value="1"/>
</dbReference>
<comment type="similarity">
    <text evidence="1">Belongs to the thiolase-like superfamily. Thiolase family.</text>
</comment>
<keyword evidence="3" id="KW-0012">Acyltransferase</keyword>
<dbReference type="Pfam" id="PF18313">
    <property type="entry name" value="TLP1_add_C"/>
    <property type="match status" value="1"/>
</dbReference>
<accession>A0A179VFC8</accession>
<evidence type="ECO:0000313" key="5">
    <source>
        <dbReference type="EMBL" id="OAT70570.1"/>
    </source>
</evidence>
<dbReference type="InterPro" id="IPR040771">
    <property type="entry name" value="TLP1_add_C"/>
</dbReference>
<dbReference type="NCBIfam" id="NF006103">
    <property type="entry name" value="PRK08257.1-1"/>
    <property type="match status" value="1"/>
</dbReference>